<dbReference type="InterPro" id="IPR005064">
    <property type="entry name" value="BUG"/>
</dbReference>
<dbReference type="PIRSF" id="PIRSF017082">
    <property type="entry name" value="YflP"/>
    <property type="match status" value="1"/>
</dbReference>
<dbReference type="PANTHER" id="PTHR42928:SF5">
    <property type="entry name" value="BLR1237 PROTEIN"/>
    <property type="match status" value="1"/>
</dbReference>
<comment type="similarity">
    <text evidence="1">Belongs to the UPF0065 (bug) family.</text>
</comment>
<accession>A0A0R3LTJ3</accession>
<name>A0A0R3LTJ3_9BRAD</name>
<reference evidence="2 3" key="1">
    <citation type="submission" date="2014-03" db="EMBL/GenBank/DDBJ databases">
        <title>Bradyrhizobium valentinum sp. nov., isolated from effective nodules of Lupinus mariae-josephae, a lupine endemic of basic-lime soils in Eastern Spain.</title>
        <authorList>
            <person name="Duran D."/>
            <person name="Rey L."/>
            <person name="Navarro A."/>
            <person name="Busquets A."/>
            <person name="Imperial J."/>
            <person name="Ruiz-Argueso T."/>
        </authorList>
    </citation>
    <scope>NUCLEOTIDE SEQUENCE [LARGE SCALE GENOMIC DNA]</scope>
    <source>
        <strain evidence="2 3">PAC68</strain>
    </source>
</reference>
<protein>
    <recommendedName>
        <fullName evidence="4">Tripartite tricarboxylate transporter substrate binding protein</fullName>
    </recommendedName>
</protein>
<evidence type="ECO:0008006" key="4">
    <source>
        <dbReference type="Google" id="ProtNLM"/>
    </source>
</evidence>
<proteinExistence type="inferred from homology"/>
<dbReference type="InterPro" id="IPR042100">
    <property type="entry name" value="Bug_dom1"/>
</dbReference>
<organism evidence="2 3">
    <name type="scientific">Bradyrhizobium jicamae</name>
    <dbReference type="NCBI Taxonomy" id="280332"/>
    <lineage>
        <taxon>Bacteria</taxon>
        <taxon>Pseudomonadati</taxon>
        <taxon>Pseudomonadota</taxon>
        <taxon>Alphaproteobacteria</taxon>
        <taxon>Hyphomicrobiales</taxon>
        <taxon>Nitrobacteraceae</taxon>
        <taxon>Bradyrhizobium</taxon>
    </lineage>
</organism>
<evidence type="ECO:0000313" key="2">
    <source>
        <dbReference type="EMBL" id="KRR11266.1"/>
    </source>
</evidence>
<dbReference type="EMBL" id="LLXZ01000049">
    <property type="protein sequence ID" value="KRR11266.1"/>
    <property type="molecule type" value="Genomic_DNA"/>
</dbReference>
<sequence length="298" mass="32425">MAKAGYPERPIRLVMTLPAGTSADTMARFIAEKLHAGLGQAVWVDNRPGASSNIGYQAAATAPADGYTLLYGLLSVILNPHLFKTLSFKPSDFTPIIHLLDVPFVLVVRADSPYRTVQELMQAAKANPDKLTYPSYGLGSANHVAMLQMLQVTDAKMIHVPYKDGGLNDLLGGRIDCSLDVTATTIPHITSGALRPLVVSTRQRLEELPDVPTFEEARLGVPLYSWNGIFARAGTPPEITTRLSSALQTIASRADFRKKVKEFLQIPRGGTPEEFAAFLKQDSDNWGRIVAKAGIQIE</sequence>
<evidence type="ECO:0000313" key="3">
    <source>
        <dbReference type="Proteomes" id="UP000050863"/>
    </source>
</evidence>
<dbReference type="Proteomes" id="UP000050863">
    <property type="component" value="Unassembled WGS sequence"/>
</dbReference>
<dbReference type="Gene3D" id="3.40.190.150">
    <property type="entry name" value="Bordetella uptake gene, domain 1"/>
    <property type="match status" value="1"/>
</dbReference>
<comment type="caution">
    <text evidence="2">The sequence shown here is derived from an EMBL/GenBank/DDBJ whole genome shotgun (WGS) entry which is preliminary data.</text>
</comment>
<dbReference type="STRING" id="280332.CQ12_05395"/>
<dbReference type="Gene3D" id="3.40.190.10">
    <property type="entry name" value="Periplasmic binding protein-like II"/>
    <property type="match status" value="1"/>
</dbReference>
<dbReference type="CDD" id="cd07012">
    <property type="entry name" value="PBP2_Bug_TTT"/>
    <property type="match status" value="1"/>
</dbReference>
<evidence type="ECO:0000256" key="1">
    <source>
        <dbReference type="ARBA" id="ARBA00006987"/>
    </source>
</evidence>
<dbReference type="SUPFAM" id="SSF53850">
    <property type="entry name" value="Periplasmic binding protein-like II"/>
    <property type="match status" value="1"/>
</dbReference>
<keyword evidence="3" id="KW-1185">Reference proteome</keyword>
<gene>
    <name evidence="2" type="ORF">CQ12_05395</name>
</gene>
<dbReference type="Pfam" id="PF03401">
    <property type="entry name" value="TctC"/>
    <property type="match status" value="1"/>
</dbReference>
<dbReference type="AlphaFoldDB" id="A0A0R3LTJ3"/>
<dbReference type="PANTHER" id="PTHR42928">
    <property type="entry name" value="TRICARBOXYLATE-BINDING PROTEIN"/>
    <property type="match status" value="1"/>
</dbReference>